<reference evidence="2 3" key="1">
    <citation type="submission" date="2018-08" db="EMBL/GenBank/DDBJ databases">
        <title>Genomic investigation of the strawberry pathogen Phytophthora fragariae indicates pathogenicity is determined by transcriptional variation in three key races.</title>
        <authorList>
            <person name="Adams T.M."/>
            <person name="Armitage A.D."/>
            <person name="Sobczyk M.K."/>
            <person name="Bates H.J."/>
            <person name="Dunwell J.M."/>
            <person name="Nellist C.F."/>
            <person name="Harrison R.J."/>
        </authorList>
    </citation>
    <scope>NUCLEOTIDE SEQUENCE [LARGE SCALE GENOMIC DNA]</scope>
    <source>
        <strain evidence="2 3">A4</strain>
    </source>
</reference>
<sequence length="143" mass="14170">MLPVPAVPGAELAAVTARALAAAYGLRDPADDDSSDDDGHDGPADAGSGPPDPAYVAGRPGRAAGRLPVGRALGADSARAPTACYAAPEHPATAAATTQMATTPPLRPDPTPRECCLDPAGRAACSPTLECPARPPASSSPRL</sequence>
<protein>
    <submittedName>
        <fullName evidence="2">Uncharacterized protein</fullName>
    </submittedName>
</protein>
<dbReference type="Proteomes" id="UP000437068">
    <property type="component" value="Unassembled WGS sequence"/>
</dbReference>
<organism evidence="2 3">
    <name type="scientific">Phytophthora fragariae</name>
    <dbReference type="NCBI Taxonomy" id="53985"/>
    <lineage>
        <taxon>Eukaryota</taxon>
        <taxon>Sar</taxon>
        <taxon>Stramenopiles</taxon>
        <taxon>Oomycota</taxon>
        <taxon>Peronosporomycetes</taxon>
        <taxon>Peronosporales</taxon>
        <taxon>Peronosporaceae</taxon>
        <taxon>Phytophthora</taxon>
    </lineage>
</organism>
<evidence type="ECO:0000313" key="3">
    <source>
        <dbReference type="Proteomes" id="UP000437068"/>
    </source>
</evidence>
<comment type="caution">
    <text evidence="2">The sequence shown here is derived from an EMBL/GenBank/DDBJ whole genome shotgun (WGS) entry which is preliminary data.</text>
</comment>
<evidence type="ECO:0000256" key="1">
    <source>
        <dbReference type="SAM" id="MobiDB-lite"/>
    </source>
</evidence>
<feature type="compositionally biased region" description="Acidic residues" evidence="1">
    <location>
        <begin position="30"/>
        <end position="39"/>
    </location>
</feature>
<name>A0A6A4BZ73_9STRA</name>
<dbReference type="EMBL" id="QXGE01002641">
    <property type="protein sequence ID" value="KAE9280283.1"/>
    <property type="molecule type" value="Genomic_DNA"/>
</dbReference>
<proteinExistence type="predicted"/>
<evidence type="ECO:0000313" key="2">
    <source>
        <dbReference type="EMBL" id="KAE9280283.1"/>
    </source>
</evidence>
<feature type="region of interest" description="Disordered" evidence="1">
    <location>
        <begin position="26"/>
        <end position="143"/>
    </location>
</feature>
<gene>
    <name evidence="2" type="ORF">PF001_g24307</name>
</gene>
<accession>A0A6A4BZ73</accession>
<feature type="compositionally biased region" description="Low complexity" evidence="1">
    <location>
        <begin position="86"/>
        <end position="104"/>
    </location>
</feature>
<dbReference type="AlphaFoldDB" id="A0A6A4BZ73"/>